<dbReference type="EMBL" id="CAXAMM010039429">
    <property type="protein sequence ID" value="CAK9086351.1"/>
    <property type="molecule type" value="Genomic_DNA"/>
</dbReference>
<protein>
    <recommendedName>
        <fullName evidence="5">Secreted protein</fullName>
    </recommendedName>
</protein>
<gene>
    <name evidence="3" type="ORF">SCF082_LOCUS40844</name>
</gene>
<evidence type="ECO:0000256" key="2">
    <source>
        <dbReference type="SAM" id="Phobius"/>
    </source>
</evidence>
<evidence type="ECO:0000313" key="4">
    <source>
        <dbReference type="Proteomes" id="UP001642464"/>
    </source>
</evidence>
<evidence type="ECO:0000313" key="3">
    <source>
        <dbReference type="EMBL" id="CAK9086351.1"/>
    </source>
</evidence>
<proteinExistence type="predicted"/>
<evidence type="ECO:0000256" key="1">
    <source>
        <dbReference type="SAM" id="MobiDB-lite"/>
    </source>
</evidence>
<sequence length="155" mass="17108">MEQSPPLPWDLLVIFVIALWVTSLASFTAGVLVSYFCHCRWKSKPSEPLVQDSKNLPPHAIPEPDESSVSPRGSSCDMCFKVAQNTPSLVYDIRDKQLRDRRAALKAALPLPSTVVYVPHIDPHKGHAHVSLNCGGRDYVPVSLCKKCAIAKAFE</sequence>
<feature type="transmembrane region" description="Helical" evidence="2">
    <location>
        <begin position="12"/>
        <end position="37"/>
    </location>
</feature>
<keyword evidence="4" id="KW-1185">Reference proteome</keyword>
<keyword evidence="2" id="KW-0472">Membrane</keyword>
<evidence type="ECO:0008006" key="5">
    <source>
        <dbReference type="Google" id="ProtNLM"/>
    </source>
</evidence>
<dbReference type="Proteomes" id="UP001642464">
    <property type="component" value="Unassembled WGS sequence"/>
</dbReference>
<keyword evidence="2" id="KW-0812">Transmembrane</keyword>
<feature type="region of interest" description="Disordered" evidence="1">
    <location>
        <begin position="46"/>
        <end position="72"/>
    </location>
</feature>
<organism evidence="3 4">
    <name type="scientific">Durusdinium trenchii</name>
    <dbReference type="NCBI Taxonomy" id="1381693"/>
    <lineage>
        <taxon>Eukaryota</taxon>
        <taxon>Sar</taxon>
        <taxon>Alveolata</taxon>
        <taxon>Dinophyceae</taxon>
        <taxon>Suessiales</taxon>
        <taxon>Symbiodiniaceae</taxon>
        <taxon>Durusdinium</taxon>
    </lineage>
</organism>
<accession>A0ABP0QH47</accession>
<name>A0ABP0QH47_9DINO</name>
<keyword evidence="2" id="KW-1133">Transmembrane helix</keyword>
<reference evidence="3 4" key="1">
    <citation type="submission" date="2024-02" db="EMBL/GenBank/DDBJ databases">
        <authorList>
            <person name="Chen Y."/>
            <person name="Shah S."/>
            <person name="Dougan E. K."/>
            <person name="Thang M."/>
            <person name="Chan C."/>
        </authorList>
    </citation>
    <scope>NUCLEOTIDE SEQUENCE [LARGE SCALE GENOMIC DNA]</scope>
</reference>
<comment type="caution">
    <text evidence="3">The sequence shown here is derived from an EMBL/GenBank/DDBJ whole genome shotgun (WGS) entry which is preliminary data.</text>
</comment>